<dbReference type="OMA" id="GENIYML"/>
<dbReference type="InterPro" id="IPR000073">
    <property type="entry name" value="AB_hydrolase_1"/>
</dbReference>
<evidence type="ECO:0000259" key="1">
    <source>
        <dbReference type="Pfam" id="PF00561"/>
    </source>
</evidence>
<feature type="domain" description="AB hydrolase-1" evidence="1">
    <location>
        <begin position="47"/>
        <end position="152"/>
    </location>
</feature>
<reference evidence="2 3" key="1">
    <citation type="journal article" date="2013" name="PLoS Genet.">
        <title>Distinctive expansion of potential virulence genes in the genome of the oomycete fish pathogen Saprolegnia parasitica.</title>
        <authorList>
            <person name="Jiang R.H."/>
            <person name="de Bruijn I."/>
            <person name="Haas B.J."/>
            <person name="Belmonte R."/>
            <person name="Lobach L."/>
            <person name="Christie J."/>
            <person name="van den Ackerveken G."/>
            <person name="Bottin A."/>
            <person name="Bulone V."/>
            <person name="Diaz-Moreno S.M."/>
            <person name="Dumas B."/>
            <person name="Fan L."/>
            <person name="Gaulin E."/>
            <person name="Govers F."/>
            <person name="Grenville-Briggs L.J."/>
            <person name="Horner N.R."/>
            <person name="Levin J.Z."/>
            <person name="Mammella M."/>
            <person name="Meijer H.J."/>
            <person name="Morris P."/>
            <person name="Nusbaum C."/>
            <person name="Oome S."/>
            <person name="Phillips A.J."/>
            <person name="van Rooyen D."/>
            <person name="Rzeszutek E."/>
            <person name="Saraiva M."/>
            <person name="Secombes C.J."/>
            <person name="Seidl M.F."/>
            <person name="Snel B."/>
            <person name="Stassen J.H."/>
            <person name="Sykes S."/>
            <person name="Tripathy S."/>
            <person name="van den Berg H."/>
            <person name="Vega-Arreguin J.C."/>
            <person name="Wawra S."/>
            <person name="Young S.K."/>
            <person name="Zeng Q."/>
            <person name="Dieguez-Uribeondo J."/>
            <person name="Russ C."/>
            <person name="Tyler B.M."/>
            <person name="van West P."/>
        </authorList>
    </citation>
    <scope>NUCLEOTIDE SEQUENCE [LARGE SCALE GENOMIC DNA]</scope>
    <source>
        <strain evidence="2 3">CBS 223.65</strain>
    </source>
</reference>
<dbReference type="PANTHER" id="PTHR12277">
    <property type="entry name" value="ALPHA/BETA HYDROLASE DOMAIN-CONTAINING PROTEIN"/>
    <property type="match status" value="1"/>
</dbReference>
<evidence type="ECO:0000313" key="3">
    <source>
        <dbReference type="Proteomes" id="UP000030745"/>
    </source>
</evidence>
<dbReference type="VEuPathDB" id="FungiDB:SPRG_09471"/>
<dbReference type="EMBL" id="KK583234">
    <property type="protein sequence ID" value="KDO25222.1"/>
    <property type="molecule type" value="Genomic_DNA"/>
</dbReference>
<evidence type="ECO:0000313" key="2">
    <source>
        <dbReference type="EMBL" id="KDO25222.1"/>
    </source>
</evidence>
<keyword evidence="3" id="KW-1185">Reference proteome</keyword>
<dbReference type="Proteomes" id="UP000030745">
    <property type="component" value="Unassembled WGS sequence"/>
</dbReference>
<proteinExistence type="predicted"/>
<protein>
    <recommendedName>
        <fullName evidence="1">AB hydrolase-1 domain-containing protein</fullName>
    </recommendedName>
</protein>
<sequence>MGALISQLVFQPPPATYTSCRRYTMLATALHNRIASFYIKNERAKYTLLFAHGNAEDLGMIYEWFREVSRRLQVNVMAFDYTGYGISVGEPSEDACIADIEAAFAYLVDVKKTPPHLILLYGRSLGTGPTTYLAAKQSKLKQPVAGVILQSPLLSIYRVAFQFRFSLPGDMFCNIDRAPEIASPITIIHGTRDEVIPFWHGEELFLACNPAWRSKPLWVHDAGHNNIEVFLSAFGDGFFQHLRNFVHLCNEVATIRASEATSGAQEMPASHVQTMLTSI</sequence>
<dbReference type="AlphaFoldDB" id="A0A067CEK8"/>
<gene>
    <name evidence="2" type="ORF">SPRG_09471</name>
</gene>
<dbReference type="SUPFAM" id="SSF53474">
    <property type="entry name" value="alpha/beta-Hydrolases"/>
    <property type="match status" value="1"/>
</dbReference>
<dbReference type="RefSeq" id="XP_012204059.1">
    <property type="nucleotide sequence ID" value="XM_012348669.1"/>
</dbReference>
<dbReference type="InterPro" id="IPR029058">
    <property type="entry name" value="AB_hydrolase_fold"/>
</dbReference>
<dbReference type="Gene3D" id="3.40.50.1820">
    <property type="entry name" value="alpha/beta hydrolase"/>
    <property type="match status" value="1"/>
</dbReference>
<dbReference type="KEGG" id="spar:SPRG_09471"/>
<organism evidence="2 3">
    <name type="scientific">Saprolegnia parasitica (strain CBS 223.65)</name>
    <dbReference type="NCBI Taxonomy" id="695850"/>
    <lineage>
        <taxon>Eukaryota</taxon>
        <taxon>Sar</taxon>
        <taxon>Stramenopiles</taxon>
        <taxon>Oomycota</taxon>
        <taxon>Saprolegniomycetes</taxon>
        <taxon>Saprolegniales</taxon>
        <taxon>Saprolegniaceae</taxon>
        <taxon>Saprolegnia</taxon>
    </lineage>
</organism>
<dbReference type="OrthoDB" id="446723at2759"/>
<dbReference type="GeneID" id="24131631"/>
<dbReference type="Pfam" id="PF00561">
    <property type="entry name" value="Abhydrolase_1"/>
    <property type="match status" value="1"/>
</dbReference>
<dbReference type="PANTHER" id="PTHR12277:SF81">
    <property type="entry name" value="PROTEIN ABHD13"/>
    <property type="match status" value="1"/>
</dbReference>
<name>A0A067CEK8_SAPPC</name>
<accession>A0A067CEK8</accession>